<keyword evidence="10" id="KW-0407">Ion channel</keyword>
<dbReference type="EMBL" id="MDYQ01000106">
    <property type="protein sequence ID" value="PRP82306.1"/>
    <property type="molecule type" value="Genomic_DNA"/>
</dbReference>
<keyword evidence="8" id="KW-0406">Ion transport</keyword>
<feature type="transmembrane region" description="Helical" evidence="11">
    <location>
        <begin position="43"/>
        <end position="61"/>
    </location>
</feature>
<dbReference type="AlphaFoldDB" id="A0A2P6NEC2"/>
<keyword evidence="5" id="KW-0631">Potassium channel</keyword>
<dbReference type="InParanoid" id="A0A2P6NEC2"/>
<feature type="transmembrane region" description="Helical" evidence="11">
    <location>
        <begin position="412"/>
        <end position="440"/>
    </location>
</feature>
<dbReference type="SUPFAM" id="SSF81324">
    <property type="entry name" value="Voltage-gated potassium channels"/>
    <property type="match status" value="1"/>
</dbReference>
<evidence type="ECO:0000259" key="12">
    <source>
        <dbReference type="Pfam" id="PF00520"/>
    </source>
</evidence>
<evidence type="ECO:0000256" key="6">
    <source>
        <dbReference type="ARBA" id="ARBA00022958"/>
    </source>
</evidence>
<evidence type="ECO:0000256" key="7">
    <source>
        <dbReference type="ARBA" id="ARBA00022989"/>
    </source>
</evidence>
<evidence type="ECO:0000313" key="13">
    <source>
        <dbReference type="EMBL" id="PRP82306.1"/>
    </source>
</evidence>
<feature type="domain" description="Ion transport" evidence="12">
    <location>
        <begin position="215"/>
        <end position="436"/>
    </location>
</feature>
<feature type="transmembrane region" description="Helical" evidence="11">
    <location>
        <begin position="141"/>
        <end position="166"/>
    </location>
</feature>
<reference evidence="13 14" key="1">
    <citation type="journal article" date="2018" name="Genome Biol. Evol.">
        <title>Multiple Roots of Fruiting Body Formation in Amoebozoa.</title>
        <authorList>
            <person name="Hillmann F."/>
            <person name="Forbes G."/>
            <person name="Novohradska S."/>
            <person name="Ferling I."/>
            <person name="Riege K."/>
            <person name="Groth M."/>
            <person name="Westermann M."/>
            <person name="Marz M."/>
            <person name="Spaller T."/>
            <person name="Winckler T."/>
            <person name="Schaap P."/>
            <person name="Glockner G."/>
        </authorList>
    </citation>
    <scope>NUCLEOTIDE SEQUENCE [LARGE SCALE GENOMIC DNA]</scope>
    <source>
        <strain evidence="13 14">Jena</strain>
    </source>
</reference>
<dbReference type="GO" id="GO:0001508">
    <property type="term" value="P:action potential"/>
    <property type="evidence" value="ECO:0007669"/>
    <property type="project" value="TreeGrafter"/>
</dbReference>
<evidence type="ECO:0000256" key="8">
    <source>
        <dbReference type="ARBA" id="ARBA00023065"/>
    </source>
</evidence>
<dbReference type="PRINTS" id="PR00169">
    <property type="entry name" value="KCHANNEL"/>
</dbReference>
<keyword evidence="6" id="KW-0630">Potassium</keyword>
<evidence type="ECO:0000313" key="14">
    <source>
        <dbReference type="Proteomes" id="UP000241769"/>
    </source>
</evidence>
<keyword evidence="9 11" id="KW-0472">Membrane</keyword>
<evidence type="ECO:0000256" key="1">
    <source>
        <dbReference type="ARBA" id="ARBA00004141"/>
    </source>
</evidence>
<feature type="transmembrane region" description="Helical" evidence="11">
    <location>
        <begin position="97"/>
        <end position="121"/>
    </location>
</feature>
<evidence type="ECO:0000256" key="5">
    <source>
        <dbReference type="ARBA" id="ARBA00022826"/>
    </source>
</evidence>
<dbReference type="Gene3D" id="1.10.287.70">
    <property type="match status" value="1"/>
</dbReference>
<proteinExistence type="predicted"/>
<comment type="subcellular location">
    <subcellularLocation>
        <location evidence="1">Membrane</location>
        <topology evidence="1">Multi-pass membrane protein</topology>
    </subcellularLocation>
</comment>
<keyword evidence="7 11" id="KW-1133">Transmembrane helix</keyword>
<feature type="transmembrane region" description="Helical" evidence="11">
    <location>
        <begin position="214"/>
        <end position="233"/>
    </location>
</feature>
<feature type="transmembrane region" description="Helical" evidence="11">
    <location>
        <begin position="312"/>
        <end position="329"/>
    </location>
</feature>
<dbReference type="STRING" id="1890364.A0A2P6NEC2"/>
<dbReference type="InterPro" id="IPR005821">
    <property type="entry name" value="Ion_trans_dom"/>
</dbReference>
<accession>A0A2P6NEC2</accession>
<comment type="caution">
    <text evidence="13">The sequence shown here is derived from an EMBL/GenBank/DDBJ whole genome shotgun (WGS) entry which is preliminary data.</text>
</comment>
<dbReference type="PANTHER" id="PTHR11537">
    <property type="entry name" value="VOLTAGE-GATED POTASSIUM CHANNEL"/>
    <property type="match status" value="1"/>
</dbReference>
<feature type="transmembrane region" description="Helical" evidence="11">
    <location>
        <begin position="350"/>
        <end position="373"/>
    </location>
</feature>
<dbReference type="GO" id="GO:0005249">
    <property type="term" value="F:voltage-gated potassium channel activity"/>
    <property type="evidence" value="ECO:0007669"/>
    <property type="project" value="InterPro"/>
</dbReference>
<dbReference type="OrthoDB" id="43502at2759"/>
<keyword evidence="14" id="KW-1185">Reference proteome</keyword>
<evidence type="ECO:0000256" key="11">
    <source>
        <dbReference type="SAM" id="Phobius"/>
    </source>
</evidence>
<keyword evidence="2" id="KW-0813">Transport</keyword>
<gene>
    <name evidence="13" type="ORF">PROFUN_10378</name>
</gene>
<feature type="transmembrane region" description="Helical" evidence="11">
    <location>
        <begin position="245"/>
        <end position="264"/>
    </location>
</feature>
<sequence>MSPLLCDRKHLCVTSWDTLGPLPPLSFPSSETRAPSMMQISKSFILVCGICTVVGGVIQIIGTGVEMQQYNHSSLGLIPAIMLMVTGGLESKYFAMIIVYIAVNVTVYLVNFLVLNPASFWLCETQDNVSQCEESSRRISLISFVVSTVVTVTVCSYCAVCAFIFWRGIRHREQPTSSIDTRSSEECGDSQEMEVSLRNKIYRILEGGWHPWDVIVECFILSLVLGNIILFILSTEQSLTDRYGHIIDILEIISIALFTIEFLLRMWVCVEKRRLRRKSPIKARLLFLLKPLTMLDMLCVVPFWIFLFIEDIPLHFAFFIRVLRIFRLFKAEKYTHTMRIMRAVVSQNRQTLLTTIFFPIILLVCTSTALYFAQYSTGNPKYRSIASTIYPTVLMLTNQGPPPREERQVTTAGMWVTSVSCVASVAIFAVPAGMLLYGFILGQSVDVERFERILTIVDSGRALCTEAKTEEERR</sequence>
<dbReference type="Pfam" id="PF00520">
    <property type="entry name" value="Ion_trans"/>
    <property type="match status" value="1"/>
</dbReference>
<dbReference type="PANTHER" id="PTHR11537:SF254">
    <property type="entry name" value="POTASSIUM VOLTAGE-GATED CHANNEL PROTEIN SHAB"/>
    <property type="match status" value="1"/>
</dbReference>
<organism evidence="13 14">
    <name type="scientific">Planoprotostelium fungivorum</name>
    <dbReference type="NCBI Taxonomy" id="1890364"/>
    <lineage>
        <taxon>Eukaryota</taxon>
        <taxon>Amoebozoa</taxon>
        <taxon>Evosea</taxon>
        <taxon>Variosea</taxon>
        <taxon>Cavosteliida</taxon>
        <taxon>Cavosteliaceae</taxon>
        <taxon>Planoprotostelium</taxon>
    </lineage>
</organism>
<keyword evidence="4 11" id="KW-0812">Transmembrane</keyword>
<evidence type="ECO:0000256" key="2">
    <source>
        <dbReference type="ARBA" id="ARBA00022448"/>
    </source>
</evidence>
<dbReference type="InterPro" id="IPR028325">
    <property type="entry name" value="VG_K_chnl"/>
</dbReference>
<dbReference type="Proteomes" id="UP000241769">
    <property type="component" value="Unassembled WGS sequence"/>
</dbReference>
<feature type="transmembrane region" description="Helical" evidence="11">
    <location>
        <begin position="73"/>
        <end position="90"/>
    </location>
</feature>
<name>A0A2P6NEC2_9EUKA</name>
<keyword evidence="3" id="KW-0633">Potassium transport</keyword>
<evidence type="ECO:0000256" key="3">
    <source>
        <dbReference type="ARBA" id="ARBA00022538"/>
    </source>
</evidence>
<evidence type="ECO:0000256" key="4">
    <source>
        <dbReference type="ARBA" id="ARBA00022692"/>
    </source>
</evidence>
<evidence type="ECO:0000256" key="9">
    <source>
        <dbReference type="ARBA" id="ARBA00023136"/>
    </source>
</evidence>
<feature type="transmembrane region" description="Helical" evidence="11">
    <location>
        <begin position="285"/>
        <end position="306"/>
    </location>
</feature>
<evidence type="ECO:0000256" key="10">
    <source>
        <dbReference type="ARBA" id="ARBA00023303"/>
    </source>
</evidence>
<dbReference type="GO" id="GO:0008076">
    <property type="term" value="C:voltage-gated potassium channel complex"/>
    <property type="evidence" value="ECO:0007669"/>
    <property type="project" value="InterPro"/>
</dbReference>
<protein>
    <submittedName>
        <fullName evidence="13">Ion transport protein</fullName>
    </submittedName>
</protein>